<feature type="compositionally biased region" description="Acidic residues" evidence="1">
    <location>
        <begin position="14"/>
        <end position="23"/>
    </location>
</feature>
<gene>
    <name evidence="2" type="ORF">HDU87_007162</name>
</gene>
<dbReference type="Proteomes" id="UP001212152">
    <property type="component" value="Unassembled WGS sequence"/>
</dbReference>
<dbReference type="EMBL" id="JADGJQ010000065">
    <property type="protein sequence ID" value="KAJ3174469.1"/>
    <property type="molecule type" value="Genomic_DNA"/>
</dbReference>
<proteinExistence type="predicted"/>
<evidence type="ECO:0000313" key="2">
    <source>
        <dbReference type="EMBL" id="KAJ3174469.1"/>
    </source>
</evidence>
<organism evidence="2 3">
    <name type="scientific">Geranomyces variabilis</name>
    <dbReference type="NCBI Taxonomy" id="109894"/>
    <lineage>
        <taxon>Eukaryota</taxon>
        <taxon>Fungi</taxon>
        <taxon>Fungi incertae sedis</taxon>
        <taxon>Chytridiomycota</taxon>
        <taxon>Chytridiomycota incertae sedis</taxon>
        <taxon>Chytridiomycetes</taxon>
        <taxon>Spizellomycetales</taxon>
        <taxon>Powellomycetaceae</taxon>
        <taxon>Geranomyces</taxon>
    </lineage>
</organism>
<dbReference type="AlphaFoldDB" id="A0AAD5TE94"/>
<name>A0AAD5TE94_9FUNG</name>
<keyword evidence="3" id="KW-1185">Reference proteome</keyword>
<evidence type="ECO:0000256" key="1">
    <source>
        <dbReference type="SAM" id="MobiDB-lite"/>
    </source>
</evidence>
<evidence type="ECO:0000313" key="3">
    <source>
        <dbReference type="Proteomes" id="UP001212152"/>
    </source>
</evidence>
<reference evidence="2" key="1">
    <citation type="submission" date="2020-05" db="EMBL/GenBank/DDBJ databases">
        <title>Phylogenomic resolution of chytrid fungi.</title>
        <authorList>
            <person name="Stajich J.E."/>
            <person name="Amses K."/>
            <person name="Simmons R."/>
            <person name="Seto K."/>
            <person name="Myers J."/>
            <person name="Bonds A."/>
            <person name="Quandt C.A."/>
            <person name="Barry K."/>
            <person name="Liu P."/>
            <person name="Grigoriev I."/>
            <person name="Longcore J.E."/>
            <person name="James T.Y."/>
        </authorList>
    </citation>
    <scope>NUCLEOTIDE SEQUENCE</scope>
    <source>
        <strain evidence="2">JEL0379</strain>
    </source>
</reference>
<feature type="compositionally biased region" description="Polar residues" evidence="1">
    <location>
        <begin position="1"/>
        <end position="10"/>
    </location>
</feature>
<comment type="caution">
    <text evidence="2">The sequence shown here is derived from an EMBL/GenBank/DDBJ whole genome shotgun (WGS) entry which is preliminary data.</text>
</comment>
<feature type="region of interest" description="Disordered" evidence="1">
    <location>
        <begin position="1"/>
        <end position="24"/>
    </location>
</feature>
<accession>A0AAD5TE94</accession>
<protein>
    <submittedName>
        <fullName evidence="2">Uncharacterized protein</fullName>
    </submittedName>
</protein>
<sequence length="203" mass="22118">MGTTASTSLHVESDTSDTEEEDTTTASLHVISNAATTHMSAVKNDTEEKDTTTAMSAVRDQLLNSFWNQAIFRFLIDQAPNVSPDFDFEDLAHVTNAIAQAMERMDAGTILAQLQSVLRLRGEEDDTTDKQAEGDTDEAAAVTEIRDLFDAYGVDDTDEAAAAPEIPARRPLPQRVVLNLRPSRLPPKPCTDSSRVPARCLAI</sequence>